<evidence type="ECO:0000259" key="1">
    <source>
        <dbReference type="Pfam" id="PF13439"/>
    </source>
</evidence>
<dbReference type="GO" id="GO:0016758">
    <property type="term" value="F:hexosyltransferase activity"/>
    <property type="evidence" value="ECO:0007669"/>
    <property type="project" value="TreeGrafter"/>
</dbReference>
<dbReference type="PANTHER" id="PTHR45947">
    <property type="entry name" value="SULFOQUINOVOSYL TRANSFERASE SQD2"/>
    <property type="match status" value="1"/>
</dbReference>
<dbReference type="EMBL" id="JACIEJ010000004">
    <property type="protein sequence ID" value="MBB3985786.1"/>
    <property type="molecule type" value="Genomic_DNA"/>
</dbReference>
<dbReference type="InterPro" id="IPR028098">
    <property type="entry name" value="Glyco_trans_4-like_N"/>
</dbReference>
<dbReference type="SUPFAM" id="SSF53756">
    <property type="entry name" value="UDP-Glycosyltransferase/glycogen phosphorylase"/>
    <property type="match status" value="1"/>
</dbReference>
<dbReference type="RefSeq" id="WP_183965638.1">
    <property type="nucleotide sequence ID" value="NZ_BAABBZ010000018.1"/>
</dbReference>
<keyword evidence="3" id="KW-1185">Reference proteome</keyword>
<proteinExistence type="predicted"/>
<dbReference type="Proteomes" id="UP000541426">
    <property type="component" value="Unassembled WGS sequence"/>
</dbReference>
<feature type="domain" description="Glycosyltransferase subfamily 4-like N-terminal" evidence="1">
    <location>
        <begin position="19"/>
        <end position="115"/>
    </location>
</feature>
<reference evidence="2 3" key="1">
    <citation type="submission" date="2020-08" db="EMBL/GenBank/DDBJ databases">
        <title>Genomic Encyclopedia of Type Strains, Phase IV (KMG-IV): sequencing the most valuable type-strain genomes for metagenomic binning, comparative biology and taxonomic classification.</title>
        <authorList>
            <person name="Goeker M."/>
        </authorList>
    </citation>
    <scope>NUCLEOTIDE SEQUENCE [LARGE SCALE GENOMIC DNA]</scope>
    <source>
        <strain evidence="2 3">DSM 102235</strain>
    </source>
</reference>
<dbReference type="AlphaFoldDB" id="A0A7W6GRW4"/>
<name>A0A7W6GRW4_9RHOB</name>
<organism evidence="2 3">
    <name type="scientific">Sagittula marina</name>
    <dbReference type="NCBI Taxonomy" id="943940"/>
    <lineage>
        <taxon>Bacteria</taxon>
        <taxon>Pseudomonadati</taxon>
        <taxon>Pseudomonadota</taxon>
        <taxon>Alphaproteobacteria</taxon>
        <taxon>Rhodobacterales</taxon>
        <taxon>Roseobacteraceae</taxon>
        <taxon>Sagittula</taxon>
    </lineage>
</organism>
<dbReference type="Pfam" id="PF13439">
    <property type="entry name" value="Glyco_transf_4"/>
    <property type="match status" value="1"/>
</dbReference>
<protein>
    <submittedName>
        <fullName evidence="2">Glycosyltransferase involved in cell wall biosynthesis</fullName>
    </submittedName>
</protein>
<sequence>MEHQVVVVPRNRPSGVPDDVDMIVSHLSVSWSGLPGLIALRARYSSVPMVHVEHSYSEAFSAINVTARGRFHRLLRTAYALFDRVVAVSEAQAAWMARNDLVRRHMLDVITPMTDLGGLATVVAPLGPIRHFGAVGRFDQQKGFDILIQAFRAVDDPHLTLTLFGEGEERGHLEHLADGDARIRFAGFAANPAEAYGSCDVILMPSRWEPYGLVAIEANVAGRVVVMSAVDGLRDQSARGNVVVSDHCCEGWQDALSSIALSPAQTVDRPVPASLADANIGAWSALCDKVLTHTRKMSA</sequence>
<keyword evidence="2" id="KW-0808">Transferase</keyword>
<dbReference type="PANTHER" id="PTHR45947:SF3">
    <property type="entry name" value="SULFOQUINOVOSYL TRANSFERASE SQD2"/>
    <property type="match status" value="1"/>
</dbReference>
<dbReference type="CDD" id="cd03801">
    <property type="entry name" value="GT4_PimA-like"/>
    <property type="match status" value="1"/>
</dbReference>
<evidence type="ECO:0000313" key="3">
    <source>
        <dbReference type="Proteomes" id="UP000541426"/>
    </source>
</evidence>
<dbReference type="InterPro" id="IPR050194">
    <property type="entry name" value="Glycosyltransferase_grp1"/>
</dbReference>
<evidence type="ECO:0000313" key="2">
    <source>
        <dbReference type="EMBL" id="MBB3985786.1"/>
    </source>
</evidence>
<gene>
    <name evidence="2" type="ORF">GGQ68_002119</name>
</gene>
<dbReference type="Pfam" id="PF13692">
    <property type="entry name" value="Glyco_trans_1_4"/>
    <property type="match status" value="1"/>
</dbReference>
<comment type="caution">
    <text evidence="2">The sequence shown here is derived from an EMBL/GenBank/DDBJ whole genome shotgun (WGS) entry which is preliminary data.</text>
</comment>
<dbReference type="Gene3D" id="3.40.50.2000">
    <property type="entry name" value="Glycogen Phosphorylase B"/>
    <property type="match status" value="2"/>
</dbReference>
<accession>A0A7W6GRW4</accession>